<dbReference type="Pfam" id="PF04542">
    <property type="entry name" value="Sigma70_r2"/>
    <property type="match status" value="1"/>
</dbReference>
<keyword evidence="4" id="KW-0804">Transcription</keyword>
<dbReference type="InterPro" id="IPR013249">
    <property type="entry name" value="RNA_pol_sigma70_r4_t2"/>
</dbReference>
<feature type="domain" description="RNA polymerase sigma-70 region 2" evidence="5">
    <location>
        <begin position="27"/>
        <end position="92"/>
    </location>
</feature>
<evidence type="ECO:0000259" key="6">
    <source>
        <dbReference type="Pfam" id="PF08281"/>
    </source>
</evidence>
<proteinExistence type="inferred from homology"/>
<dbReference type="GO" id="GO:0016987">
    <property type="term" value="F:sigma factor activity"/>
    <property type="evidence" value="ECO:0007669"/>
    <property type="project" value="UniProtKB-KW"/>
</dbReference>
<dbReference type="InterPro" id="IPR014327">
    <property type="entry name" value="RNA_pol_sigma70_bacteroid"/>
</dbReference>
<comment type="similarity">
    <text evidence="1">Belongs to the sigma-70 factor family. ECF subfamily.</text>
</comment>
<gene>
    <name evidence="7" type="ORF">D1164_01415</name>
</gene>
<keyword evidence="8" id="KW-1185">Reference proteome</keyword>
<evidence type="ECO:0000256" key="3">
    <source>
        <dbReference type="ARBA" id="ARBA00023082"/>
    </source>
</evidence>
<dbReference type="PANTHER" id="PTHR43133:SF46">
    <property type="entry name" value="RNA POLYMERASE SIGMA-70 FACTOR ECF SUBFAMILY"/>
    <property type="match status" value="1"/>
</dbReference>
<dbReference type="InterPro" id="IPR007627">
    <property type="entry name" value="RNA_pol_sigma70_r2"/>
</dbReference>
<dbReference type="InterPro" id="IPR039425">
    <property type="entry name" value="RNA_pol_sigma-70-like"/>
</dbReference>
<dbReference type="Gene3D" id="1.10.1740.10">
    <property type="match status" value="1"/>
</dbReference>
<dbReference type="SUPFAM" id="SSF88659">
    <property type="entry name" value="Sigma3 and sigma4 domains of RNA polymerase sigma factors"/>
    <property type="match status" value="1"/>
</dbReference>
<dbReference type="InterPro" id="IPR013324">
    <property type="entry name" value="RNA_pol_sigma_r3/r4-like"/>
</dbReference>
<dbReference type="Proteomes" id="UP000266441">
    <property type="component" value="Unassembled WGS sequence"/>
</dbReference>
<evidence type="ECO:0000313" key="7">
    <source>
        <dbReference type="EMBL" id="RIH67116.1"/>
    </source>
</evidence>
<dbReference type="InterPro" id="IPR036388">
    <property type="entry name" value="WH-like_DNA-bd_sf"/>
</dbReference>
<dbReference type="InterPro" id="IPR014284">
    <property type="entry name" value="RNA_pol_sigma-70_dom"/>
</dbReference>
<reference evidence="7 8" key="1">
    <citation type="journal article" date="2015" name="Int. J. Syst. Evol. Microbiol.">
        <title>Mariniphaga sediminis sp. nov., isolated from coastal sediment.</title>
        <authorList>
            <person name="Wang F.Q."/>
            <person name="Shen Q.Y."/>
            <person name="Chen G.J."/>
            <person name="Du Z.J."/>
        </authorList>
    </citation>
    <scope>NUCLEOTIDE SEQUENCE [LARGE SCALE GENOMIC DNA]</scope>
    <source>
        <strain evidence="7 8">SY21</strain>
    </source>
</reference>
<evidence type="ECO:0000259" key="5">
    <source>
        <dbReference type="Pfam" id="PF04542"/>
    </source>
</evidence>
<feature type="domain" description="RNA polymerase sigma factor 70 region 4 type 2" evidence="6">
    <location>
        <begin position="125"/>
        <end position="177"/>
    </location>
</feature>
<keyword evidence="2" id="KW-0805">Transcription regulation</keyword>
<accession>A0A399D6L1</accession>
<dbReference type="NCBIfam" id="TIGR02937">
    <property type="entry name" value="sigma70-ECF"/>
    <property type="match status" value="1"/>
</dbReference>
<dbReference type="EMBL" id="QWET01000001">
    <property type="protein sequence ID" value="RIH67116.1"/>
    <property type="molecule type" value="Genomic_DNA"/>
</dbReference>
<dbReference type="NCBIfam" id="TIGR02985">
    <property type="entry name" value="Sig70_bacteroi1"/>
    <property type="match status" value="1"/>
</dbReference>
<sequence length="204" mass="23688">MVKPLVKIDESVIARVRKGDVTAFDVLYRTYCQRLFCFVLQIIKTETDAEEIVQEVFLKLWETRLQIDKHAVFESYLFTIAHNTTISLIRKRLSEKKYIDYISSLQEVTSASEPDGETEFKELSQQLQNLLEKLPPRQKEVFLLHREEGLTYQQIAEKLDISKNTVENHIAKALQFLRKNLGGGHFSSLLFICLFLESQSGVFI</sequence>
<dbReference type="CDD" id="cd06171">
    <property type="entry name" value="Sigma70_r4"/>
    <property type="match status" value="1"/>
</dbReference>
<evidence type="ECO:0000313" key="8">
    <source>
        <dbReference type="Proteomes" id="UP000266441"/>
    </source>
</evidence>
<evidence type="ECO:0000256" key="4">
    <source>
        <dbReference type="ARBA" id="ARBA00023163"/>
    </source>
</evidence>
<dbReference type="OrthoDB" id="1493347at2"/>
<evidence type="ECO:0000256" key="1">
    <source>
        <dbReference type="ARBA" id="ARBA00010641"/>
    </source>
</evidence>
<keyword evidence="3" id="KW-0731">Sigma factor</keyword>
<dbReference type="GO" id="GO:0003677">
    <property type="term" value="F:DNA binding"/>
    <property type="evidence" value="ECO:0007669"/>
    <property type="project" value="InterPro"/>
</dbReference>
<dbReference type="InterPro" id="IPR013325">
    <property type="entry name" value="RNA_pol_sigma_r2"/>
</dbReference>
<dbReference type="Gene3D" id="1.10.10.10">
    <property type="entry name" value="Winged helix-like DNA-binding domain superfamily/Winged helix DNA-binding domain"/>
    <property type="match status" value="1"/>
</dbReference>
<dbReference type="Pfam" id="PF08281">
    <property type="entry name" value="Sigma70_r4_2"/>
    <property type="match status" value="1"/>
</dbReference>
<protein>
    <submittedName>
        <fullName evidence="7">RNA polymerase sigma-70 factor</fullName>
    </submittedName>
</protein>
<dbReference type="SUPFAM" id="SSF88946">
    <property type="entry name" value="Sigma2 domain of RNA polymerase sigma factors"/>
    <property type="match status" value="1"/>
</dbReference>
<dbReference type="GO" id="GO:0006352">
    <property type="term" value="P:DNA-templated transcription initiation"/>
    <property type="evidence" value="ECO:0007669"/>
    <property type="project" value="InterPro"/>
</dbReference>
<comment type="caution">
    <text evidence="7">The sequence shown here is derived from an EMBL/GenBank/DDBJ whole genome shotgun (WGS) entry which is preliminary data.</text>
</comment>
<organism evidence="7 8">
    <name type="scientific">Mariniphaga sediminis</name>
    <dbReference type="NCBI Taxonomy" id="1628158"/>
    <lineage>
        <taxon>Bacteria</taxon>
        <taxon>Pseudomonadati</taxon>
        <taxon>Bacteroidota</taxon>
        <taxon>Bacteroidia</taxon>
        <taxon>Marinilabiliales</taxon>
        <taxon>Prolixibacteraceae</taxon>
        <taxon>Mariniphaga</taxon>
    </lineage>
</organism>
<dbReference type="PANTHER" id="PTHR43133">
    <property type="entry name" value="RNA POLYMERASE ECF-TYPE SIGMA FACTO"/>
    <property type="match status" value="1"/>
</dbReference>
<dbReference type="RefSeq" id="WP_119348140.1">
    <property type="nucleotide sequence ID" value="NZ_QWET01000001.1"/>
</dbReference>
<dbReference type="AlphaFoldDB" id="A0A399D6L1"/>
<name>A0A399D6L1_9BACT</name>
<evidence type="ECO:0000256" key="2">
    <source>
        <dbReference type="ARBA" id="ARBA00023015"/>
    </source>
</evidence>